<organism evidence="6">
    <name type="scientific">Bactrocera minax</name>
    <name type="common">Chinese citrus fly</name>
    <dbReference type="NCBI Taxonomy" id="104690"/>
    <lineage>
        <taxon>Eukaryota</taxon>
        <taxon>Metazoa</taxon>
        <taxon>Ecdysozoa</taxon>
        <taxon>Arthropoda</taxon>
        <taxon>Hexapoda</taxon>
        <taxon>Insecta</taxon>
        <taxon>Pterygota</taxon>
        <taxon>Neoptera</taxon>
        <taxon>Endopterygota</taxon>
        <taxon>Diptera</taxon>
        <taxon>Brachycera</taxon>
        <taxon>Muscomorpha</taxon>
        <taxon>Tephritoidea</taxon>
        <taxon>Tephritidae</taxon>
        <taxon>Bactrocera</taxon>
        <taxon>Tetradacus</taxon>
    </lineage>
</organism>
<dbReference type="EMBL" id="PQ058717">
    <property type="protein sequence ID" value="XDD41257.1"/>
    <property type="molecule type" value="mRNA"/>
</dbReference>
<comment type="similarity">
    <text evidence="2">Belongs to the PBP/GOBP family.</text>
</comment>
<protein>
    <submittedName>
        <fullName evidence="7">Odorant-binding protein 1minus</fullName>
    </submittedName>
    <submittedName>
        <fullName evidence="6">Odorant-binding protein 99c2</fullName>
    </submittedName>
</protein>
<feature type="signal peptide" evidence="5">
    <location>
        <begin position="1"/>
        <end position="16"/>
    </location>
</feature>
<evidence type="ECO:0000256" key="1">
    <source>
        <dbReference type="ARBA" id="ARBA00004613"/>
    </source>
</evidence>
<dbReference type="InterPro" id="IPR036728">
    <property type="entry name" value="PBP_GOBP_sf"/>
</dbReference>
<reference evidence="6" key="1">
    <citation type="submission" date="2018-09" db="EMBL/GenBank/DDBJ databases">
        <title>Identification and expression analysis of chemosensory genes in citrus fruit fly Bactrocera minax.</title>
        <authorList>
            <person name="Lu Y."/>
            <person name="Yu T."/>
            <person name="Cheng J."/>
        </authorList>
    </citation>
    <scope>NUCLEOTIDE SEQUENCE</scope>
    <source>
        <strain evidence="6">Bmi011416</strain>
    </source>
</reference>
<comment type="subcellular location">
    <subcellularLocation>
        <location evidence="1">Secreted</location>
    </subcellularLocation>
</comment>
<dbReference type="GO" id="GO:0007608">
    <property type="term" value="P:sensory perception of smell"/>
    <property type="evidence" value="ECO:0007669"/>
    <property type="project" value="TreeGrafter"/>
</dbReference>
<dbReference type="SUPFAM" id="SSF47565">
    <property type="entry name" value="Insect pheromone/odorant-binding proteins"/>
    <property type="match status" value="1"/>
</dbReference>
<evidence type="ECO:0000313" key="7">
    <source>
        <dbReference type="EMBL" id="XDD41257.1"/>
    </source>
</evidence>
<dbReference type="AlphaFoldDB" id="A0A3G2LEI6"/>
<feature type="chain" id="PRO_5018268984" evidence="5">
    <location>
        <begin position="17"/>
        <end position="141"/>
    </location>
</feature>
<dbReference type="GO" id="GO:0005615">
    <property type="term" value="C:extracellular space"/>
    <property type="evidence" value="ECO:0007669"/>
    <property type="project" value="TreeGrafter"/>
</dbReference>
<evidence type="ECO:0000313" key="6">
    <source>
        <dbReference type="EMBL" id="AYN70655.1"/>
    </source>
</evidence>
<evidence type="ECO:0000256" key="2">
    <source>
        <dbReference type="ARBA" id="ARBA00008098"/>
    </source>
</evidence>
<dbReference type="EMBL" id="MH937240">
    <property type="protein sequence ID" value="AYN70655.1"/>
    <property type="molecule type" value="mRNA"/>
</dbReference>
<keyword evidence="3" id="KW-0964">Secreted</keyword>
<dbReference type="GO" id="GO:0005549">
    <property type="term" value="F:odorant binding"/>
    <property type="evidence" value="ECO:0007669"/>
    <property type="project" value="InterPro"/>
</dbReference>
<dbReference type="InterPro" id="IPR006170">
    <property type="entry name" value="PBP/GOBP"/>
</dbReference>
<name>A0A3G2LEI6_9MUSC</name>
<sequence>MKYFIVILAIIALVQADDWSPKTTDEIKSIRENCVKQVPSSDEEFKNRKKDEYPDIESVRNYVLCTSKAWGLYEDGKGFKGEHVAQQFKGDLSEDEIKSIVHDCDEKTKEDSDDERAYHVLMCILSSKLGGDVKELLKRSE</sequence>
<dbReference type="SMART" id="SM00708">
    <property type="entry name" value="PhBP"/>
    <property type="match status" value="1"/>
</dbReference>
<reference evidence="7" key="2">
    <citation type="submission" date="2024-07" db="EMBL/GenBank/DDBJ databases">
        <title>Cloning, prokaryotic expression of BminMinusOBP1 and BminPlusOBP1 form Bactrocera minax and its binding property analysis.</title>
        <authorList>
            <person name="Wang Z."/>
        </authorList>
    </citation>
    <scope>NUCLEOTIDE SEQUENCE</scope>
</reference>
<dbReference type="PANTHER" id="PTHR11857:SF43">
    <property type="entry name" value="GEO07291P1-RELATED"/>
    <property type="match status" value="1"/>
</dbReference>
<evidence type="ECO:0000256" key="4">
    <source>
        <dbReference type="ARBA" id="ARBA00022729"/>
    </source>
</evidence>
<dbReference type="PANTHER" id="PTHR11857">
    <property type="entry name" value="ODORANT BINDING PROTEIN-RELATED"/>
    <property type="match status" value="1"/>
</dbReference>
<dbReference type="CDD" id="cd23992">
    <property type="entry name" value="PBP_GOBP"/>
    <property type="match status" value="1"/>
</dbReference>
<dbReference type="SMR" id="A0A3G2LEI6"/>
<accession>A0A3G2LEI6</accession>
<gene>
    <name evidence="6" type="primary">OBP99c2</name>
</gene>
<dbReference type="Gene3D" id="1.10.238.20">
    <property type="entry name" value="Pheromone/general odorant binding protein domain"/>
    <property type="match status" value="1"/>
</dbReference>
<proteinExistence type="evidence at transcript level"/>
<keyword evidence="4 5" id="KW-0732">Signal</keyword>
<evidence type="ECO:0000256" key="3">
    <source>
        <dbReference type="ARBA" id="ARBA00022525"/>
    </source>
</evidence>
<dbReference type="Pfam" id="PF01395">
    <property type="entry name" value="PBP_GOBP"/>
    <property type="match status" value="1"/>
</dbReference>
<evidence type="ECO:0000256" key="5">
    <source>
        <dbReference type="SAM" id="SignalP"/>
    </source>
</evidence>